<keyword evidence="2" id="KW-0812">Transmembrane</keyword>
<feature type="transmembrane region" description="Helical" evidence="2">
    <location>
        <begin position="21"/>
        <end position="43"/>
    </location>
</feature>
<keyword evidence="4" id="KW-1185">Reference proteome</keyword>
<name>A0AAW0AC65_9AGAR</name>
<dbReference type="AlphaFoldDB" id="A0AAW0AC65"/>
<keyword evidence="2" id="KW-0472">Membrane</keyword>
<comment type="caution">
    <text evidence="3">The sequence shown here is derived from an EMBL/GenBank/DDBJ whole genome shotgun (WGS) entry which is preliminary data.</text>
</comment>
<proteinExistence type="predicted"/>
<protein>
    <submittedName>
        <fullName evidence="3">Uncharacterized protein</fullName>
    </submittedName>
</protein>
<gene>
    <name evidence="3" type="ORF">R3P38DRAFT_3600747</name>
</gene>
<keyword evidence="2" id="KW-1133">Transmembrane helix</keyword>
<evidence type="ECO:0000313" key="3">
    <source>
        <dbReference type="EMBL" id="KAK7006841.1"/>
    </source>
</evidence>
<feature type="compositionally biased region" description="Low complexity" evidence="1">
    <location>
        <begin position="152"/>
        <end position="164"/>
    </location>
</feature>
<dbReference type="Proteomes" id="UP001362999">
    <property type="component" value="Unassembled WGS sequence"/>
</dbReference>
<evidence type="ECO:0000256" key="2">
    <source>
        <dbReference type="SAM" id="Phobius"/>
    </source>
</evidence>
<accession>A0AAW0AC65</accession>
<evidence type="ECO:0000313" key="4">
    <source>
        <dbReference type="Proteomes" id="UP001362999"/>
    </source>
</evidence>
<reference evidence="3 4" key="1">
    <citation type="journal article" date="2024" name="J Genomics">
        <title>Draft genome sequencing and assembly of Favolaschia claudopus CIRM-BRFM 2984 isolated from oak limbs.</title>
        <authorList>
            <person name="Navarro D."/>
            <person name="Drula E."/>
            <person name="Chaduli D."/>
            <person name="Cazenave R."/>
            <person name="Ahrendt S."/>
            <person name="Wang J."/>
            <person name="Lipzen A."/>
            <person name="Daum C."/>
            <person name="Barry K."/>
            <person name="Grigoriev I.V."/>
            <person name="Favel A."/>
            <person name="Rosso M.N."/>
            <person name="Martin F."/>
        </authorList>
    </citation>
    <scope>NUCLEOTIDE SEQUENCE [LARGE SCALE GENOMIC DNA]</scope>
    <source>
        <strain evidence="3 4">CIRM-BRFM 2984</strain>
    </source>
</reference>
<organism evidence="3 4">
    <name type="scientific">Favolaschia claudopus</name>
    <dbReference type="NCBI Taxonomy" id="2862362"/>
    <lineage>
        <taxon>Eukaryota</taxon>
        <taxon>Fungi</taxon>
        <taxon>Dikarya</taxon>
        <taxon>Basidiomycota</taxon>
        <taxon>Agaricomycotina</taxon>
        <taxon>Agaricomycetes</taxon>
        <taxon>Agaricomycetidae</taxon>
        <taxon>Agaricales</taxon>
        <taxon>Marasmiineae</taxon>
        <taxon>Mycenaceae</taxon>
        <taxon>Favolaschia</taxon>
    </lineage>
</organism>
<feature type="region of interest" description="Disordered" evidence="1">
    <location>
        <begin position="147"/>
        <end position="190"/>
    </location>
</feature>
<evidence type="ECO:0000256" key="1">
    <source>
        <dbReference type="SAM" id="MobiDB-lite"/>
    </source>
</evidence>
<dbReference type="EMBL" id="JAWWNJ010000074">
    <property type="protein sequence ID" value="KAK7006841.1"/>
    <property type="molecule type" value="Genomic_DNA"/>
</dbReference>
<sequence>MVTRREVMVGGDVRGRSICVLRMWSNAFTSTINSSLFFVYLFAYSTPNKTKMPVVTSLSQEYLKAQFWGPGKKNGLKLDNLKVLLSFEKKAMLASHSIYCVYIVKFQGYSQHLNWNYVLHGVGRAATLDKKMREFFTKGMITLPDDVDEQSISRPSSPLSSVGESEGDLNGRDPTPLPASHSDSWTGTPEEFSAKGTNVLMKMFTYDPRADVKLHDPKIVILSQMDEEAYLLRRYNALDLSEALQFGGVPFGTRIEDEDADMTESDNDEEEAKQPKTALADFDPKYAITVSVNTRYLVHTPYEVFWKIPGHYFSALLCTYNPDAEEKYQWRCTEQDVVPALGCAQALRVMLSVEKLQAPAEPEENVAQRERTNRAIIAYLLDLYEHHDTLKAIREANAVLSVKSKGHTPQVWQEWCTHSETIRHGPDSQDC</sequence>